<accession>A0A4R7Q7D0</accession>
<evidence type="ECO:0000313" key="2">
    <source>
        <dbReference type="Proteomes" id="UP000294689"/>
    </source>
</evidence>
<dbReference type="InterPro" id="IPR042099">
    <property type="entry name" value="ANL_N_sf"/>
</dbReference>
<dbReference type="PANTHER" id="PTHR36932">
    <property type="entry name" value="CAPSULAR POLYSACCHARIDE BIOSYNTHESIS PROTEIN"/>
    <property type="match status" value="1"/>
</dbReference>
<proteinExistence type="predicted"/>
<protein>
    <submittedName>
        <fullName evidence="1">Phenylacetate-CoA ligase</fullName>
    </submittedName>
</protein>
<dbReference type="InterPro" id="IPR053158">
    <property type="entry name" value="CapK_Type1_Caps_Biosynth"/>
</dbReference>
<dbReference type="PANTHER" id="PTHR36932:SF1">
    <property type="entry name" value="CAPSULAR POLYSACCHARIDE BIOSYNTHESIS PROTEIN"/>
    <property type="match status" value="1"/>
</dbReference>
<organism evidence="1 2">
    <name type="scientific">Gelidibacter sediminis</name>
    <dbReference type="NCBI Taxonomy" id="1608710"/>
    <lineage>
        <taxon>Bacteria</taxon>
        <taxon>Pseudomonadati</taxon>
        <taxon>Bacteroidota</taxon>
        <taxon>Flavobacteriia</taxon>
        <taxon>Flavobacteriales</taxon>
        <taxon>Flavobacteriaceae</taxon>
        <taxon>Gelidibacter</taxon>
    </lineage>
</organism>
<reference evidence="1 2" key="1">
    <citation type="submission" date="2019-03" db="EMBL/GenBank/DDBJ databases">
        <title>Genomic Encyclopedia of Archaeal and Bacterial Type Strains, Phase II (KMG-II): from individual species to whole genera.</title>
        <authorList>
            <person name="Goeker M."/>
        </authorList>
    </citation>
    <scope>NUCLEOTIDE SEQUENCE [LARGE SCALE GENOMIC DNA]</scope>
    <source>
        <strain evidence="1 2">DSM 28135</strain>
    </source>
</reference>
<comment type="caution">
    <text evidence="1">The sequence shown here is derived from an EMBL/GenBank/DDBJ whole genome shotgun (WGS) entry which is preliminary data.</text>
</comment>
<dbReference type="AlphaFoldDB" id="A0A4R7Q7D0"/>
<name>A0A4R7Q7D0_9FLAO</name>
<dbReference type="RefSeq" id="WP_133757003.1">
    <property type="nucleotide sequence ID" value="NZ_SOBW01000007.1"/>
</dbReference>
<keyword evidence="1" id="KW-0436">Ligase</keyword>
<dbReference type="SUPFAM" id="SSF56801">
    <property type="entry name" value="Acetyl-CoA synthetase-like"/>
    <property type="match status" value="1"/>
</dbReference>
<dbReference type="EMBL" id="SOBW01000007">
    <property type="protein sequence ID" value="TDU43553.1"/>
    <property type="molecule type" value="Genomic_DNA"/>
</dbReference>
<sequence>MNVFDLSLKLNGFPIKEARRTLTSIQDLQEIDFNNYVEAKKHAIVQYHLKHNAFYQSLFKETDHTSWDAVPILTKQDLQQPLNKRLSEGFSEKNVYVNKTSGSSGDPFVFAKDKFCHALTWSVIQDRFGWHQLDFNNSVQARFYGIPLDTKGYYKERFKDVLSKRHRFSVFDLSDAAFEKHLDTFKSIAFDYINGYTSAIVQFAKFLRQRDLILKTICPTLKACLVTSEMLFEDDKRLMERYFGVPVINEYGASELDLIAFQNQNSQWVVNSETLYVEIVNEENQVLPYGEEGRVVITSLYNKAHPFIRYDIGDIGVLSEESTVQKPLLQKLIGRTNDMAVLPSGKKAAGLTFYYITKSIIEDDGNVKEFIIEQLDLQTFKVFYVSASALTVNQINLIKKEMEHYLEKDLQILFERQDQLKRSKSGKLKQFSSLLNHT</sequence>
<dbReference type="OrthoDB" id="580775at2"/>
<keyword evidence="2" id="KW-1185">Reference proteome</keyword>
<dbReference type="Gene3D" id="3.40.50.12780">
    <property type="entry name" value="N-terminal domain of ligase-like"/>
    <property type="match status" value="1"/>
</dbReference>
<dbReference type="GO" id="GO:0016874">
    <property type="term" value="F:ligase activity"/>
    <property type="evidence" value="ECO:0007669"/>
    <property type="project" value="UniProtKB-KW"/>
</dbReference>
<dbReference type="Proteomes" id="UP000294689">
    <property type="component" value="Unassembled WGS sequence"/>
</dbReference>
<gene>
    <name evidence="1" type="ORF">BXY82_0967</name>
</gene>
<evidence type="ECO:0000313" key="1">
    <source>
        <dbReference type="EMBL" id="TDU43553.1"/>
    </source>
</evidence>